<gene>
    <name evidence="1" type="ORF">SAMN05192584_10450</name>
</gene>
<name>A0A1I3X634_9ACTN</name>
<dbReference type="InterPro" id="IPR021607">
    <property type="entry name" value="DUF3224"/>
</dbReference>
<reference evidence="2" key="1">
    <citation type="submission" date="2016-10" db="EMBL/GenBank/DDBJ databases">
        <authorList>
            <person name="Varghese N."/>
            <person name="Submissions S."/>
        </authorList>
    </citation>
    <scope>NUCLEOTIDE SEQUENCE [LARGE SCALE GENOMIC DNA]</scope>
    <source>
        <strain evidence="2">PL19</strain>
    </source>
</reference>
<protein>
    <recommendedName>
        <fullName evidence="3">DUF3224 domain-containing protein</fullName>
    </recommendedName>
</protein>
<evidence type="ECO:0008006" key="3">
    <source>
        <dbReference type="Google" id="ProtNLM"/>
    </source>
</evidence>
<evidence type="ECO:0000313" key="1">
    <source>
        <dbReference type="EMBL" id="SFK15063.1"/>
    </source>
</evidence>
<dbReference type="RefSeq" id="WP_093848618.1">
    <property type="nucleotide sequence ID" value="NZ_FOSG01000004.1"/>
</dbReference>
<dbReference type="EMBL" id="FOSG01000004">
    <property type="protein sequence ID" value="SFK15063.1"/>
    <property type="molecule type" value="Genomic_DNA"/>
</dbReference>
<dbReference type="Proteomes" id="UP000198928">
    <property type="component" value="Unassembled WGS sequence"/>
</dbReference>
<dbReference type="SUPFAM" id="SSF159238">
    <property type="entry name" value="SO1590-like"/>
    <property type="match status" value="1"/>
</dbReference>
<dbReference type="AlphaFoldDB" id="A0A1I3X634"/>
<dbReference type="OrthoDB" id="7947478at2"/>
<proteinExistence type="predicted"/>
<dbReference type="Gene3D" id="2.40.350.10">
    <property type="entry name" value="SO1590-like"/>
    <property type="match status" value="1"/>
</dbReference>
<dbReference type="InterPro" id="IPR023159">
    <property type="entry name" value="SO1590-like_sf"/>
</dbReference>
<evidence type="ECO:0000313" key="2">
    <source>
        <dbReference type="Proteomes" id="UP000198928"/>
    </source>
</evidence>
<accession>A0A1I3X634</accession>
<dbReference type="Pfam" id="PF11528">
    <property type="entry name" value="DUF3224"/>
    <property type="match status" value="1"/>
</dbReference>
<organism evidence="1 2">
    <name type="scientific">Streptomyces pini</name>
    <dbReference type="NCBI Taxonomy" id="1520580"/>
    <lineage>
        <taxon>Bacteria</taxon>
        <taxon>Bacillati</taxon>
        <taxon>Actinomycetota</taxon>
        <taxon>Actinomycetes</taxon>
        <taxon>Kitasatosporales</taxon>
        <taxon>Streptomycetaceae</taxon>
        <taxon>Streptomyces</taxon>
    </lineage>
</organism>
<sequence length="151" mass="15105">MTTHTTGSFTFADWQEKVIAEAGGSDDGGDDGASAGSGPKLASAVVTNHFTGGIEATGTSCAYTIVYAAKEPGSAGSFTGHELVSGTLDGRAGSFVLAEHGTFDDKGTVRCVFEVVPGSATGELAGLRGTGGFTAVHGEPSVAYAFDYGLD</sequence>
<keyword evidence="2" id="KW-1185">Reference proteome</keyword>